<feature type="compositionally biased region" description="Polar residues" evidence="1">
    <location>
        <begin position="299"/>
        <end position="317"/>
    </location>
</feature>
<dbReference type="HOGENOM" id="CLU_851599_0_0_6"/>
<gene>
    <name evidence="3" type="ORF">P256_00293</name>
</gene>
<feature type="chain" id="PRO_5004708852" evidence="2">
    <location>
        <begin position="21"/>
        <end position="324"/>
    </location>
</feature>
<comment type="caution">
    <text evidence="3">The sequence shown here is derived from an EMBL/GenBank/DDBJ whole genome shotgun (WGS) entry which is preliminary data.</text>
</comment>
<dbReference type="EMBL" id="AYER01000001">
    <property type="protein sequence ID" value="ESK41303.1"/>
    <property type="molecule type" value="Genomic_DNA"/>
</dbReference>
<evidence type="ECO:0000313" key="3">
    <source>
        <dbReference type="EMBL" id="ESK41303.1"/>
    </source>
</evidence>
<keyword evidence="2" id="KW-0732">Signal</keyword>
<dbReference type="AlphaFoldDB" id="V2TGQ6"/>
<dbReference type="eggNOG" id="COG1462">
    <property type="taxonomic scope" value="Bacteria"/>
</dbReference>
<evidence type="ECO:0000256" key="2">
    <source>
        <dbReference type="SAM" id="SignalP"/>
    </source>
</evidence>
<dbReference type="Pfam" id="PF03783">
    <property type="entry name" value="CsgG"/>
    <property type="match status" value="1"/>
</dbReference>
<dbReference type="SUPFAM" id="SSF52964">
    <property type="entry name" value="TolB, N-terminal domain"/>
    <property type="match status" value="1"/>
</dbReference>
<dbReference type="Proteomes" id="UP000023785">
    <property type="component" value="Unassembled WGS sequence"/>
</dbReference>
<dbReference type="InterPro" id="IPR005534">
    <property type="entry name" value="Curli_assmbl/transp-comp_CsgG"/>
</dbReference>
<organism evidence="3 4">
    <name type="scientific">Acinetobacter nectaris CIP 110549</name>
    <dbReference type="NCBI Taxonomy" id="1392540"/>
    <lineage>
        <taxon>Bacteria</taxon>
        <taxon>Pseudomonadati</taxon>
        <taxon>Pseudomonadota</taxon>
        <taxon>Gammaproteobacteria</taxon>
        <taxon>Moraxellales</taxon>
        <taxon>Moraxellaceae</taxon>
        <taxon>Acinetobacter</taxon>
    </lineage>
</organism>
<dbReference type="RefSeq" id="WP_023271896.1">
    <property type="nucleotide sequence ID" value="NZ_KI530712.1"/>
</dbReference>
<dbReference type="STRING" id="1392540.P256_00293"/>
<feature type="signal peptide" evidence="2">
    <location>
        <begin position="1"/>
        <end position="20"/>
    </location>
</feature>
<feature type="region of interest" description="Disordered" evidence="1">
    <location>
        <begin position="297"/>
        <end position="324"/>
    </location>
</feature>
<reference evidence="3 4" key="1">
    <citation type="submission" date="2013-10" db="EMBL/GenBank/DDBJ databases">
        <title>The Genome Sequence of Acinetobacter nectaris CIP 110549.</title>
        <authorList>
            <consortium name="The Broad Institute Genomics Platform"/>
            <consortium name="The Broad Institute Genome Sequencing Center for Infectious Disease"/>
            <person name="Cerqueira G."/>
            <person name="Feldgarden M."/>
            <person name="Courvalin P."/>
            <person name="Grillot-Courvalin C."/>
            <person name="Clermont D."/>
            <person name="Rocha E."/>
            <person name="Yoon E.-J."/>
            <person name="Nemec A."/>
            <person name="Young S.K."/>
            <person name="Zeng Q."/>
            <person name="Gargeya S."/>
            <person name="Fitzgerald M."/>
            <person name="Abouelleil A."/>
            <person name="Alvarado L."/>
            <person name="Berlin A.M."/>
            <person name="Chapman S.B."/>
            <person name="Gainer-Dewar J."/>
            <person name="Goldberg J."/>
            <person name="Gnerre S."/>
            <person name="Griggs A."/>
            <person name="Gujja S."/>
            <person name="Hansen M."/>
            <person name="Howarth C."/>
            <person name="Imamovic A."/>
            <person name="Ireland A."/>
            <person name="Larimer J."/>
            <person name="McCowan C."/>
            <person name="Murphy C."/>
            <person name="Pearson M."/>
            <person name="Poon T.W."/>
            <person name="Priest M."/>
            <person name="Roberts A."/>
            <person name="Saif S."/>
            <person name="Shea T."/>
            <person name="Sykes S."/>
            <person name="Wortman J."/>
            <person name="Nusbaum C."/>
            <person name="Birren B."/>
        </authorList>
    </citation>
    <scope>NUCLEOTIDE SEQUENCE [LARGE SCALE GENOMIC DNA]</scope>
    <source>
        <strain evidence="3 4">CIP 110549</strain>
    </source>
</reference>
<dbReference type="PATRIC" id="fig|1392540.3.peg.284"/>
<evidence type="ECO:0000256" key="1">
    <source>
        <dbReference type="SAM" id="MobiDB-lite"/>
    </source>
</evidence>
<name>V2TGQ6_9GAMM</name>
<keyword evidence="4" id="KW-1185">Reference proteome</keyword>
<evidence type="ECO:0000313" key="4">
    <source>
        <dbReference type="Proteomes" id="UP000023785"/>
    </source>
</evidence>
<dbReference type="GO" id="GO:0030288">
    <property type="term" value="C:outer membrane-bounded periplasmic space"/>
    <property type="evidence" value="ECO:0007669"/>
    <property type="project" value="InterPro"/>
</dbReference>
<protein>
    <submittedName>
        <fullName evidence="3">Uncharacterized protein</fullName>
    </submittedName>
</protein>
<accession>V2TGQ6</accession>
<proteinExistence type="predicted"/>
<dbReference type="OrthoDB" id="6073900at2"/>
<sequence>MKKFLSTLCILLGLTTSAFASLKEVTKETTGSGPTQQQAIAEALLTAVQSVNGTSVASRIDYQQTVSMSVSQSQWSYKSSTSPVFSVDTTGSGAVNRYQVLSLSGAQGNYHARVRSYINKFESNVQDQNMRRIAILPFRVTSGADYDSDFSSELADLVGTYLTQSGQLSVLDRQYISEMQSENSFLNWDGAPQELARIGQKVGVDYLVVGKITQLGQATNNHQMYGLNKNAQQVRLTWRVIEANTSKVVAAGNLNKTISQFSGQNLVSGETKTTADVVAQEVYQDILVGLKLKAKKDTVSGNNPVDTSPGYSMTPGSSDKPVQW</sequence>
<dbReference type="Gene3D" id="3.40.50.10610">
    <property type="entry name" value="ABC-type transport auxiliary lipoprotein component"/>
    <property type="match status" value="1"/>
</dbReference>